<keyword evidence="4" id="KW-0808">Transferase</keyword>
<comment type="catalytic activity">
    <reaction evidence="1">
        <text>ATP + protein L-histidine = ADP + protein N-phospho-L-histidine.</text>
        <dbReference type="EC" id="2.7.13.3"/>
    </reaction>
</comment>
<dbReference type="InterPro" id="IPR036890">
    <property type="entry name" value="HATPase_C_sf"/>
</dbReference>
<dbReference type="PROSITE" id="PS50109">
    <property type="entry name" value="HIS_KIN"/>
    <property type="match status" value="1"/>
</dbReference>
<dbReference type="EMBL" id="BAAAWD010000015">
    <property type="protein sequence ID" value="GAA3023352.1"/>
    <property type="molecule type" value="Genomic_DNA"/>
</dbReference>
<dbReference type="Gene3D" id="3.30.565.10">
    <property type="entry name" value="Histidine kinase-like ATPase, C-terminal domain"/>
    <property type="match status" value="1"/>
</dbReference>
<evidence type="ECO:0000256" key="4">
    <source>
        <dbReference type="ARBA" id="ARBA00022679"/>
    </source>
</evidence>
<sequence length="400" mass="42499">MRFRALGDGWWPANRSRVTDVLLALGVWALYVLVTFMQGRFSAQGSSVLLFTFFTVSSAALLWRRSRPGLVVAVSALCDSVIVVSTGWKGYGLQVMLALYAAGRHGEARRAWIAAVAVALFYPAVAMGVQLATASGRQDSGSVGVLVPPLLVGAGRLMRLRRETALKREAERAEEIVRAERRHISRELHDVVAHNISTMHILLGAARMTMADDPAGAETSLLGAERAGREALAEMRHLLRVLRADQVNDPAGAEPSPASAGLPARGAAALPALIGRAREAEQPVSLEVTGELGRLPAVVDHAIYRIVQESLTNARKHAGNAPVRVRVVYEPSAVEVEVVDDGPGTPSGGRRHEGHAGGGFGLGGMAERVALCGGRLETGPLPEGGFRIHARLPLTLSDTT</sequence>
<evidence type="ECO:0000256" key="6">
    <source>
        <dbReference type="ARBA" id="ARBA00022777"/>
    </source>
</evidence>
<dbReference type="SMART" id="SM00387">
    <property type="entry name" value="HATPase_c"/>
    <property type="match status" value="1"/>
</dbReference>
<evidence type="ECO:0000313" key="12">
    <source>
        <dbReference type="EMBL" id="GAA3023352.1"/>
    </source>
</evidence>
<feature type="region of interest" description="Disordered" evidence="9">
    <location>
        <begin position="339"/>
        <end position="359"/>
    </location>
</feature>
<keyword evidence="10" id="KW-0812">Transmembrane</keyword>
<accession>A0ABP6KT29</accession>
<feature type="transmembrane region" description="Helical" evidence="10">
    <location>
        <begin position="45"/>
        <end position="63"/>
    </location>
</feature>
<reference evidence="13" key="1">
    <citation type="journal article" date="2019" name="Int. J. Syst. Evol. Microbiol.">
        <title>The Global Catalogue of Microorganisms (GCM) 10K type strain sequencing project: providing services to taxonomists for standard genome sequencing and annotation.</title>
        <authorList>
            <consortium name="The Broad Institute Genomics Platform"/>
            <consortium name="The Broad Institute Genome Sequencing Center for Infectious Disease"/>
            <person name="Wu L."/>
            <person name="Ma J."/>
        </authorList>
    </citation>
    <scope>NUCLEOTIDE SEQUENCE [LARGE SCALE GENOMIC DNA]</scope>
    <source>
        <strain evidence="13">JCM 3106</strain>
    </source>
</reference>
<keyword evidence="6 12" id="KW-0418">Kinase</keyword>
<keyword evidence="10" id="KW-1133">Transmembrane helix</keyword>
<dbReference type="CDD" id="cd16917">
    <property type="entry name" value="HATPase_UhpB-NarQ-NarX-like"/>
    <property type="match status" value="1"/>
</dbReference>
<feature type="transmembrane region" description="Helical" evidence="10">
    <location>
        <begin position="111"/>
        <end position="132"/>
    </location>
</feature>
<keyword evidence="10" id="KW-0472">Membrane</keyword>
<dbReference type="PANTHER" id="PTHR24421:SF10">
    <property type="entry name" value="NITRATE_NITRITE SENSOR PROTEIN NARQ"/>
    <property type="match status" value="1"/>
</dbReference>
<evidence type="ECO:0000256" key="9">
    <source>
        <dbReference type="SAM" id="MobiDB-lite"/>
    </source>
</evidence>
<keyword evidence="7" id="KW-0067">ATP-binding</keyword>
<organism evidence="12 13">
    <name type="scientific">Streptosporangium longisporum</name>
    <dbReference type="NCBI Taxonomy" id="46187"/>
    <lineage>
        <taxon>Bacteria</taxon>
        <taxon>Bacillati</taxon>
        <taxon>Actinomycetota</taxon>
        <taxon>Actinomycetes</taxon>
        <taxon>Streptosporangiales</taxon>
        <taxon>Streptosporangiaceae</taxon>
        <taxon>Streptosporangium</taxon>
    </lineage>
</organism>
<keyword evidence="13" id="KW-1185">Reference proteome</keyword>
<keyword evidence="5" id="KW-0547">Nucleotide-binding</keyword>
<feature type="transmembrane region" description="Helical" evidence="10">
    <location>
        <begin position="21"/>
        <end position="39"/>
    </location>
</feature>
<dbReference type="SUPFAM" id="SSF55874">
    <property type="entry name" value="ATPase domain of HSP90 chaperone/DNA topoisomerase II/histidine kinase"/>
    <property type="match status" value="1"/>
</dbReference>
<comment type="caution">
    <text evidence="12">The sequence shown here is derived from an EMBL/GenBank/DDBJ whole genome shotgun (WGS) entry which is preliminary data.</text>
</comment>
<dbReference type="InterPro" id="IPR050482">
    <property type="entry name" value="Sensor_HK_TwoCompSys"/>
</dbReference>
<evidence type="ECO:0000256" key="7">
    <source>
        <dbReference type="ARBA" id="ARBA00022840"/>
    </source>
</evidence>
<dbReference type="InterPro" id="IPR011712">
    <property type="entry name" value="Sig_transdc_His_kin_sub3_dim/P"/>
</dbReference>
<feature type="transmembrane region" description="Helical" evidence="10">
    <location>
        <begin position="70"/>
        <end position="91"/>
    </location>
</feature>
<dbReference type="Pfam" id="PF07730">
    <property type="entry name" value="HisKA_3"/>
    <property type="match status" value="1"/>
</dbReference>
<evidence type="ECO:0000256" key="2">
    <source>
        <dbReference type="ARBA" id="ARBA00012438"/>
    </source>
</evidence>
<evidence type="ECO:0000256" key="1">
    <source>
        <dbReference type="ARBA" id="ARBA00000085"/>
    </source>
</evidence>
<dbReference type="Gene3D" id="1.20.5.1930">
    <property type="match status" value="1"/>
</dbReference>
<feature type="domain" description="Histidine kinase" evidence="11">
    <location>
        <begin position="303"/>
        <end position="396"/>
    </location>
</feature>
<name>A0ABP6KT29_9ACTN</name>
<dbReference type="Proteomes" id="UP001499930">
    <property type="component" value="Unassembled WGS sequence"/>
</dbReference>
<protein>
    <recommendedName>
        <fullName evidence="2">histidine kinase</fullName>
        <ecNumber evidence="2">2.7.13.3</ecNumber>
    </recommendedName>
</protein>
<keyword evidence="8" id="KW-0902">Two-component regulatory system</keyword>
<evidence type="ECO:0000256" key="8">
    <source>
        <dbReference type="ARBA" id="ARBA00023012"/>
    </source>
</evidence>
<gene>
    <name evidence="12" type="ORF">GCM10017559_55810</name>
</gene>
<evidence type="ECO:0000256" key="10">
    <source>
        <dbReference type="SAM" id="Phobius"/>
    </source>
</evidence>
<evidence type="ECO:0000313" key="13">
    <source>
        <dbReference type="Proteomes" id="UP001499930"/>
    </source>
</evidence>
<evidence type="ECO:0000259" key="11">
    <source>
        <dbReference type="PROSITE" id="PS50109"/>
    </source>
</evidence>
<dbReference type="PANTHER" id="PTHR24421">
    <property type="entry name" value="NITRATE/NITRITE SENSOR PROTEIN NARX-RELATED"/>
    <property type="match status" value="1"/>
</dbReference>
<dbReference type="GO" id="GO:0016301">
    <property type="term" value="F:kinase activity"/>
    <property type="evidence" value="ECO:0007669"/>
    <property type="project" value="UniProtKB-KW"/>
</dbReference>
<dbReference type="InterPro" id="IPR005467">
    <property type="entry name" value="His_kinase_dom"/>
</dbReference>
<evidence type="ECO:0000256" key="5">
    <source>
        <dbReference type="ARBA" id="ARBA00022741"/>
    </source>
</evidence>
<proteinExistence type="predicted"/>
<evidence type="ECO:0000256" key="3">
    <source>
        <dbReference type="ARBA" id="ARBA00022553"/>
    </source>
</evidence>
<dbReference type="EC" id="2.7.13.3" evidence="2"/>
<keyword evidence="3" id="KW-0597">Phosphoprotein</keyword>
<dbReference type="InterPro" id="IPR003594">
    <property type="entry name" value="HATPase_dom"/>
</dbReference>
<dbReference type="Pfam" id="PF02518">
    <property type="entry name" value="HATPase_c"/>
    <property type="match status" value="1"/>
</dbReference>